<keyword evidence="3" id="KW-1185">Reference proteome</keyword>
<evidence type="ECO:0000313" key="2">
    <source>
        <dbReference type="EMBL" id="EYT51270.1"/>
    </source>
</evidence>
<proteinExistence type="predicted"/>
<protein>
    <submittedName>
        <fullName evidence="2">Uncharacterized protein</fullName>
    </submittedName>
</protein>
<accession>A0A022KZ70</accession>
<evidence type="ECO:0000256" key="1">
    <source>
        <dbReference type="SAM" id="MobiDB-lite"/>
    </source>
</evidence>
<evidence type="ECO:0000313" key="3">
    <source>
        <dbReference type="Proteomes" id="UP000019754"/>
    </source>
</evidence>
<dbReference type="EMBL" id="AORC01000002">
    <property type="protein sequence ID" value="EYT51270.1"/>
    <property type="molecule type" value="Genomic_DNA"/>
</dbReference>
<sequence>MTQPAHPGVPAERPLTDPGPPDPVATDTLADPAPEVLDPPQPETEPDLPEPTEEDTAVPVDTQVILQGEDTGCTAFGYLREITEQGVVVHLMVTSDGPEPLGLSAVTVSLLLQDEVSEPSQLPELTLAMGEGWEADLTFGMQRTELAPGEATLELRLGDAEPVYATI</sequence>
<dbReference type="Proteomes" id="UP000019754">
    <property type="component" value="Unassembled WGS sequence"/>
</dbReference>
<feature type="region of interest" description="Disordered" evidence="1">
    <location>
        <begin position="1"/>
        <end position="55"/>
    </location>
</feature>
<gene>
    <name evidence="2" type="ORF">D641_0101235</name>
</gene>
<reference evidence="2 3" key="1">
    <citation type="journal article" date="2013" name="Genome Announc.">
        <title>Draft genome sequence of an Actinobacterium, Brachybacterium muris strain UCD-AY4.</title>
        <authorList>
            <person name="Lo J.R."/>
            <person name="Lang J.M."/>
            <person name="Darling A.E."/>
            <person name="Eisen J.A."/>
            <person name="Coil D.A."/>
        </authorList>
    </citation>
    <scope>NUCLEOTIDE SEQUENCE [LARGE SCALE GENOMIC DNA]</scope>
    <source>
        <strain evidence="2 3">UCD-AY4</strain>
    </source>
</reference>
<dbReference type="HOGENOM" id="CLU_1591448_0_0_11"/>
<dbReference type="AlphaFoldDB" id="A0A022KZ70"/>
<dbReference type="STRING" id="1249481.D641_0101235"/>
<name>A0A022KZ70_9MICO</name>
<organism evidence="2 3">
    <name type="scientific">Brachybacterium muris UCD-AY4</name>
    <dbReference type="NCBI Taxonomy" id="1249481"/>
    <lineage>
        <taxon>Bacteria</taxon>
        <taxon>Bacillati</taxon>
        <taxon>Actinomycetota</taxon>
        <taxon>Actinomycetes</taxon>
        <taxon>Micrococcales</taxon>
        <taxon>Dermabacteraceae</taxon>
        <taxon>Brachybacterium</taxon>
    </lineage>
</organism>
<feature type="compositionally biased region" description="Acidic residues" evidence="1">
    <location>
        <begin position="44"/>
        <end position="55"/>
    </location>
</feature>
<dbReference type="RefSeq" id="WP_017824548.1">
    <property type="nucleotide sequence ID" value="NZ_KB403091.1"/>
</dbReference>
<comment type="caution">
    <text evidence="2">The sequence shown here is derived from an EMBL/GenBank/DDBJ whole genome shotgun (WGS) entry which is preliminary data.</text>
</comment>